<feature type="chain" id="PRO_5040129254" evidence="1">
    <location>
        <begin position="18"/>
        <end position="41"/>
    </location>
</feature>
<gene>
    <name evidence="2" type="primary">LY6E</name>
</gene>
<reference evidence="2" key="3">
    <citation type="submission" date="2025-09" db="UniProtKB">
        <authorList>
            <consortium name="Ensembl"/>
        </authorList>
    </citation>
    <scope>IDENTIFICATION</scope>
</reference>
<evidence type="ECO:0000256" key="1">
    <source>
        <dbReference type="SAM" id="SignalP"/>
    </source>
</evidence>
<reference evidence="2" key="2">
    <citation type="submission" date="2025-08" db="UniProtKB">
        <authorList>
            <consortium name="Ensembl"/>
        </authorList>
    </citation>
    <scope>IDENTIFICATION</scope>
</reference>
<proteinExistence type="predicted"/>
<name>A0A9L0KGK4_EQUAS</name>
<organism evidence="2 3">
    <name type="scientific">Equus asinus</name>
    <name type="common">Donkey</name>
    <name type="synonym">Equus africanus asinus</name>
    <dbReference type="NCBI Taxonomy" id="9793"/>
    <lineage>
        <taxon>Eukaryota</taxon>
        <taxon>Metazoa</taxon>
        <taxon>Chordata</taxon>
        <taxon>Craniata</taxon>
        <taxon>Vertebrata</taxon>
        <taxon>Euteleostomi</taxon>
        <taxon>Mammalia</taxon>
        <taxon>Eutheria</taxon>
        <taxon>Laurasiatheria</taxon>
        <taxon>Perissodactyla</taxon>
        <taxon>Equidae</taxon>
        <taxon>Equus</taxon>
    </lineage>
</organism>
<evidence type="ECO:0000313" key="2">
    <source>
        <dbReference type="Ensembl" id="ENSEASP00005061822.1"/>
    </source>
</evidence>
<keyword evidence="1" id="KW-0732">Signal</keyword>
<feature type="signal peptide" evidence="1">
    <location>
        <begin position="1"/>
        <end position="17"/>
    </location>
</feature>
<sequence>MKVFLPMLLAALLGVDREQQFLLPETDRLLLGQLLRDHVCR</sequence>
<dbReference type="Ensembl" id="ENSEAST00005070729.1">
    <property type="protein sequence ID" value="ENSEASP00005061822.1"/>
    <property type="gene ID" value="ENSEASG00005036556.1"/>
</dbReference>
<dbReference type="AlphaFoldDB" id="A0A9L0KGK4"/>
<evidence type="ECO:0000313" key="3">
    <source>
        <dbReference type="Proteomes" id="UP000694387"/>
    </source>
</evidence>
<dbReference type="Proteomes" id="UP000694387">
    <property type="component" value="Chromosome 12"/>
</dbReference>
<protein>
    <submittedName>
        <fullName evidence="2">Lymphocyte antigen 6 family member E</fullName>
    </submittedName>
</protein>
<accession>A0A9L0KGK4</accession>
<dbReference type="GeneTree" id="ENSGT00940000153378"/>
<keyword evidence="3" id="KW-1185">Reference proteome</keyword>
<reference evidence="2 3" key="1">
    <citation type="journal article" date="2020" name="Nat. Commun.">
        <title>Donkey genomes provide new insights into domestication and selection for coat color.</title>
        <authorList>
            <person name="Wang"/>
            <person name="C."/>
            <person name="Li"/>
            <person name="H."/>
            <person name="Guo"/>
            <person name="Y."/>
            <person name="Huang"/>
            <person name="J."/>
            <person name="Sun"/>
            <person name="Y."/>
            <person name="Min"/>
            <person name="J."/>
            <person name="Wang"/>
            <person name="J."/>
            <person name="Fang"/>
            <person name="X."/>
            <person name="Zhao"/>
            <person name="Z."/>
            <person name="Wang"/>
            <person name="S."/>
            <person name="Zhang"/>
            <person name="Y."/>
            <person name="Liu"/>
            <person name="Q."/>
            <person name="Jiang"/>
            <person name="Q."/>
            <person name="Wang"/>
            <person name="X."/>
            <person name="Guo"/>
            <person name="Y."/>
            <person name="Yang"/>
            <person name="C."/>
            <person name="Wang"/>
            <person name="Y."/>
            <person name="Tian"/>
            <person name="F."/>
            <person name="Zhuang"/>
            <person name="G."/>
            <person name="Fan"/>
            <person name="Y."/>
            <person name="Gao"/>
            <person name="Q."/>
            <person name="Li"/>
            <person name="Y."/>
            <person name="Ju"/>
            <person name="Z."/>
            <person name="Li"/>
            <person name="J."/>
            <person name="Li"/>
            <person name="R."/>
            <person name="Hou"/>
            <person name="M."/>
            <person name="Yang"/>
            <person name="G."/>
            <person name="Liu"/>
            <person name="G."/>
            <person name="Liu"/>
            <person name="W."/>
            <person name="Guo"/>
            <person name="J."/>
            <person name="Pan"/>
            <person name="S."/>
            <person name="Fan"/>
            <person name="G."/>
            <person name="Zhang"/>
            <person name="W."/>
            <person name="Zhang"/>
            <person name="R."/>
            <person name="Yu"/>
            <person name="J."/>
            <person name="Zhang"/>
            <person name="X."/>
            <person name="Yin"/>
            <person name="Q."/>
            <person name="Ji"/>
            <person name="C."/>
            <person name="Jin"/>
            <person name="Y."/>
            <person name="Yue"/>
            <person name="G."/>
            <person name="Liu"/>
            <person name="M."/>
            <person name="Xu"/>
            <person name="J."/>
            <person name="Liu"/>
            <person name="S."/>
            <person name="Jordana"/>
            <person name="J."/>
            <person name="Noce"/>
            <person name="A."/>
            <person name="Amills"/>
            <person name="M."/>
            <person name="Wu"/>
            <person name="D.D."/>
            <person name="Li"/>
            <person name="S."/>
            <person name="Zhou"/>
            <person name="X. and Zhong"/>
            <person name="J."/>
        </authorList>
    </citation>
    <scope>NUCLEOTIDE SEQUENCE [LARGE SCALE GENOMIC DNA]</scope>
</reference>